<organism evidence="1 2">
    <name type="scientific">Kitasatospora kifunensis</name>
    <name type="common">Streptomyces kifunensis</name>
    <dbReference type="NCBI Taxonomy" id="58351"/>
    <lineage>
        <taxon>Bacteria</taxon>
        <taxon>Bacillati</taxon>
        <taxon>Actinomycetota</taxon>
        <taxon>Actinomycetes</taxon>
        <taxon>Kitasatosporales</taxon>
        <taxon>Streptomycetaceae</taxon>
        <taxon>Kitasatospora</taxon>
    </lineage>
</organism>
<protein>
    <submittedName>
        <fullName evidence="1">Uncharacterized protein</fullName>
    </submittedName>
</protein>
<evidence type="ECO:0000313" key="1">
    <source>
        <dbReference type="EMBL" id="MBB4921913.1"/>
    </source>
</evidence>
<reference evidence="1 2" key="1">
    <citation type="submission" date="2020-08" db="EMBL/GenBank/DDBJ databases">
        <title>Sequencing the genomes of 1000 actinobacteria strains.</title>
        <authorList>
            <person name="Klenk H.-P."/>
        </authorList>
    </citation>
    <scope>NUCLEOTIDE SEQUENCE [LARGE SCALE GENOMIC DNA]</scope>
    <source>
        <strain evidence="1 2">DSM 41654</strain>
    </source>
</reference>
<dbReference type="RefSeq" id="WP_184934171.1">
    <property type="nucleotide sequence ID" value="NZ_JACHJV010000001.1"/>
</dbReference>
<dbReference type="Proteomes" id="UP000540506">
    <property type="component" value="Unassembled WGS sequence"/>
</dbReference>
<dbReference type="AlphaFoldDB" id="A0A7W7VTM1"/>
<proteinExistence type="predicted"/>
<gene>
    <name evidence="1" type="ORF">FHR34_000906</name>
</gene>
<evidence type="ECO:0000313" key="2">
    <source>
        <dbReference type="Proteomes" id="UP000540506"/>
    </source>
</evidence>
<sequence length="250" mass="27167">MIPCELRLVGAARPSREAQQQDAVPLISGDADHSAASWRQQYALANRIEHPRNVYLREKDILGPLDHWLAKIFAPHRIDDTIDLLATTGGLNPTAGHTPNAEQAKKTIKQCDAKLTTHRAALEAGADPVLVTGWITEAQATRARAEAELRAAQSARRAQPTRDDIASLVRANSDLVIILTRTEPAERADLYQKLGLVLTYDSGKQKVLVEMNLNQHLNDPRGVSVGVRGGTRTVAPRRSGVLGELAPVAP</sequence>
<dbReference type="EMBL" id="JACHJV010000001">
    <property type="protein sequence ID" value="MBB4921913.1"/>
    <property type="molecule type" value="Genomic_DNA"/>
</dbReference>
<name>A0A7W7VTM1_KITKI</name>
<keyword evidence="2" id="KW-1185">Reference proteome</keyword>
<comment type="caution">
    <text evidence="1">The sequence shown here is derived from an EMBL/GenBank/DDBJ whole genome shotgun (WGS) entry which is preliminary data.</text>
</comment>
<accession>A0A7W7VTM1</accession>